<protein>
    <submittedName>
        <fullName evidence="1">Uncharacterized protein</fullName>
    </submittedName>
</protein>
<organism evidence="1 2">
    <name type="scientific">Bacteroides thetaiotaomicron (strain ATCC 29148 / DSM 2079 / JCM 5827 / CCUG 10774 / NCTC 10582 / VPI-5482 / E50)</name>
    <dbReference type="NCBI Taxonomy" id="226186"/>
    <lineage>
        <taxon>Bacteria</taxon>
        <taxon>Pseudomonadati</taxon>
        <taxon>Bacteroidota</taxon>
        <taxon>Bacteroidia</taxon>
        <taxon>Bacteroidales</taxon>
        <taxon>Bacteroidaceae</taxon>
        <taxon>Bacteroides</taxon>
    </lineage>
</organism>
<dbReference type="EnsemblBacteria" id="AAO77688">
    <property type="protein sequence ID" value="AAO77688"/>
    <property type="gene ID" value="BT_2581"/>
</dbReference>
<proteinExistence type="predicted"/>
<accession>Q8A4L8</accession>
<dbReference type="eggNOG" id="ENOG50341WZ">
    <property type="taxonomic scope" value="Bacteria"/>
</dbReference>
<evidence type="ECO:0000313" key="2">
    <source>
        <dbReference type="Proteomes" id="UP000001414"/>
    </source>
</evidence>
<name>Q8A4L8_BACTN</name>
<dbReference type="PATRIC" id="fig|226186.12.peg.2635"/>
<reference evidence="1 2" key="1">
    <citation type="journal article" date="2003" name="Science">
        <title>A genomic view of the human-Bacteroides thetaiotaomicron symbiosis.</title>
        <authorList>
            <person name="Xu J."/>
            <person name="Bjursell M.K."/>
            <person name="Himrod J."/>
            <person name="Deng S."/>
            <person name="Carmichael L.K."/>
            <person name="Chiang H.C."/>
            <person name="Hooper L.V."/>
            <person name="Gordon J.I."/>
        </authorList>
    </citation>
    <scope>NUCLEOTIDE SEQUENCE [LARGE SCALE GENOMIC DNA]</scope>
    <source>
        <strain evidence="2">ATCC 29148 / DSM 2079 / JCM 5827 / CCUG 10774 / NCTC 10582 / VPI-5482 / E50</strain>
    </source>
</reference>
<evidence type="ECO:0000313" key="1">
    <source>
        <dbReference type="EMBL" id="AAO77688.1"/>
    </source>
</evidence>
<dbReference type="KEGG" id="bth:BT_2581"/>
<dbReference type="Proteomes" id="UP000001414">
    <property type="component" value="Chromosome"/>
</dbReference>
<reference evidence="1 2" key="2">
    <citation type="journal article" date="2009" name="Proc. Natl. Acad. Sci. U.S.A.">
        <title>Characterizing a model human gut microbiota composed of members of its two dominant bacterial phyla.</title>
        <authorList>
            <person name="Mahowald M.A."/>
            <person name="Rey F.E."/>
            <person name="Seedorf H."/>
            <person name="Turnbaugh P.J."/>
            <person name="Fulton R.S."/>
            <person name="Wollam A."/>
            <person name="Shah N."/>
            <person name="Wang C."/>
            <person name="Magrini V."/>
            <person name="Wilson R.K."/>
            <person name="Cantarel B.L."/>
            <person name="Coutinho P.M."/>
            <person name="Henrissat B."/>
            <person name="Crock L.W."/>
            <person name="Russell A."/>
            <person name="Verberkmoes N.C."/>
            <person name="Hettich R.L."/>
            <person name="Gordon J.I."/>
        </authorList>
    </citation>
    <scope>NUCLEOTIDE SEQUENCE [LARGE SCALE GENOMIC DNA]</scope>
    <source>
        <strain evidence="2">ATCC 29148 / DSM 2079 / JCM 5827 / CCUG 10774 / NCTC 10582 / VPI-5482 / E50</strain>
    </source>
</reference>
<dbReference type="HOGENOM" id="CLU_1591352_0_0_10"/>
<sequence>MAEMTEMQVHEERVMNLVESSSGTPTITPLTKTNAHRAESIRRIGTDKDAVAFHFRKKSTGMYMYIHTYTENGEEKELRASDFKNWEVTEFKYPGYLEELEEIAVNAYRWNSHDPETRAETDIMGYEKQLHEDLKKIPEAKKRITSILTKVKYPFYSTASHAAQTRW</sequence>
<dbReference type="AlphaFoldDB" id="Q8A4L8"/>
<dbReference type="EMBL" id="AE015928">
    <property type="protein sequence ID" value="AAO77688.1"/>
    <property type="molecule type" value="Genomic_DNA"/>
</dbReference>
<gene>
    <name evidence="1" type="ordered locus">BT_2581</name>
</gene>
<dbReference type="PaxDb" id="226186-BT_2581"/>
<dbReference type="STRING" id="226186.BT_2581"/>
<dbReference type="InParanoid" id="Q8A4L8"/>
<keyword evidence="2" id="KW-1185">Reference proteome</keyword>